<protein>
    <submittedName>
        <fullName evidence="4">Multidrug resistance efflux pump</fullName>
    </submittedName>
</protein>
<dbReference type="InterPro" id="IPR058625">
    <property type="entry name" value="MdtA-like_BSH"/>
</dbReference>
<dbReference type="Pfam" id="PF25917">
    <property type="entry name" value="BSH_RND"/>
    <property type="match status" value="1"/>
</dbReference>
<keyword evidence="5" id="KW-1185">Reference proteome</keyword>
<evidence type="ECO:0000256" key="1">
    <source>
        <dbReference type="SAM" id="Coils"/>
    </source>
</evidence>
<feature type="coiled-coil region" evidence="1">
    <location>
        <begin position="109"/>
        <end position="168"/>
    </location>
</feature>
<proteinExistence type="predicted"/>
<dbReference type="InterPro" id="IPR050739">
    <property type="entry name" value="MFP"/>
</dbReference>
<evidence type="ECO:0000313" key="4">
    <source>
        <dbReference type="EMBL" id="SNT02345.1"/>
    </source>
</evidence>
<evidence type="ECO:0000259" key="3">
    <source>
        <dbReference type="Pfam" id="PF25917"/>
    </source>
</evidence>
<evidence type="ECO:0000256" key="2">
    <source>
        <dbReference type="SAM" id="Phobius"/>
    </source>
</evidence>
<evidence type="ECO:0000313" key="5">
    <source>
        <dbReference type="Proteomes" id="UP000198393"/>
    </source>
</evidence>
<dbReference type="SUPFAM" id="SSF51230">
    <property type="entry name" value="Single hybrid motif"/>
    <property type="match status" value="1"/>
</dbReference>
<dbReference type="Proteomes" id="UP000198393">
    <property type="component" value="Unassembled WGS sequence"/>
</dbReference>
<dbReference type="PRINTS" id="PR01490">
    <property type="entry name" value="RTXTOXIND"/>
</dbReference>
<sequence length="444" mass="50284">MDHLDKLSETHLYSLRTLKTPGIGRMVAKVLMVITFLFILFLFLPWQQNIRGKGKLTALSPKNRPQMIQSAIAGRITQWHIVEGDYVNKGDVLLSITEIKDKYFDPNLISRMEEQLEAKKNSQEAKTNKIIALRNQIVALRKALVAKNSQAKNKLKQASLKLEADSLEFVAEQVNYQNATSIFERNKNRYEAGNITLTKFQEIESKFQMSAAKVLKAENEWLQRKADLANAELELTSIDADYADKISKAQSNLNETISSLNETKAQIAKMENELSNVRIRREQYQIIAPQSGHVVKAIKVGIGETIKEGDAVATILPESDDKAVEMYVKAMDIPLIESGKKVRVQFDGWPALQFSGWPNVSVGTFGGIVANVDRVQSNNGMFRILVKPDPEDEKWPEQLRLGSGIKGWVMLNNVSVWYEIWRQMNGFPPMIYEDGEVVENEKKK</sequence>
<keyword evidence="2" id="KW-0472">Membrane</keyword>
<dbReference type="OrthoDB" id="9760528at2"/>
<feature type="coiled-coil region" evidence="1">
    <location>
        <begin position="212"/>
        <end position="287"/>
    </location>
</feature>
<reference evidence="4 5" key="1">
    <citation type="submission" date="2017-06" db="EMBL/GenBank/DDBJ databases">
        <authorList>
            <person name="Kim H.J."/>
            <person name="Triplett B.A."/>
        </authorList>
    </citation>
    <scope>NUCLEOTIDE SEQUENCE [LARGE SCALE GENOMIC DNA]</scope>
    <source>
        <strain evidence="4 5">DSM 19307</strain>
    </source>
</reference>
<gene>
    <name evidence="4" type="ORF">SAMN05421640_2049</name>
</gene>
<dbReference type="AlphaFoldDB" id="A0A239J971"/>
<dbReference type="Gene3D" id="2.40.50.100">
    <property type="match status" value="2"/>
</dbReference>
<feature type="domain" description="Multidrug resistance protein MdtA-like barrel-sandwich hybrid" evidence="3">
    <location>
        <begin position="68"/>
        <end position="315"/>
    </location>
</feature>
<keyword evidence="2" id="KW-0812">Transmembrane</keyword>
<dbReference type="PANTHER" id="PTHR30386">
    <property type="entry name" value="MEMBRANE FUSION SUBUNIT OF EMRAB-TOLC MULTIDRUG EFFLUX PUMP"/>
    <property type="match status" value="1"/>
</dbReference>
<dbReference type="RefSeq" id="WP_089356765.1">
    <property type="nucleotide sequence ID" value="NZ_FZPD01000003.1"/>
</dbReference>
<keyword evidence="2" id="KW-1133">Transmembrane helix</keyword>
<accession>A0A239J971</accession>
<dbReference type="InterPro" id="IPR011053">
    <property type="entry name" value="Single_hybrid_motif"/>
</dbReference>
<feature type="transmembrane region" description="Helical" evidence="2">
    <location>
        <begin position="26"/>
        <end position="46"/>
    </location>
</feature>
<keyword evidence="1" id="KW-0175">Coiled coil</keyword>
<dbReference type="EMBL" id="FZPD01000003">
    <property type="protein sequence ID" value="SNT02345.1"/>
    <property type="molecule type" value="Genomic_DNA"/>
</dbReference>
<dbReference type="PANTHER" id="PTHR30386:SF18">
    <property type="entry name" value="INNER MEMBRANE PROTEIN YIAV-RELATED"/>
    <property type="match status" value="1"/>
</dbReference>
<organism evidence="4 5">
    <name type="scientific">Ekhidna lutea</name>
    <dbReference type="NCBI Taxonomy" id="447679"/>
    <lineage>
        <taxon>Bacteria</taxon>
        <taxon>Pseudomonadati</taxon>
        <taxon>Bacteroidota</taxon>
        <taxon>Cytophagia</taxon>
        <taxon>Cytophagales</taxon>
        <taxon>Reichenbachiellaceae</taxon>
        <taxon>Ekhidna</taxon>
    </lineage>
</organism>
<name>A0A239J971_EKHLU</name>
<dbReference type="Gene3D" id="1.10.287.470">
    <property type="entry name" value="Helix hairpin bin"/>
    <property type="match status" value="1"/>
</dbReference>